<reference evidence="1 2" key="1">
    <citation type="submission" date="2019-12" db="EMBL/GenBank/DDBJ databases">
        <authorList>
            <person name="Alioto T."/>
            <person name="Alioto T."/>
            <person name="Gomez Garrido J."/>
        </authorList>
    </citation>
    <scope>NUCLEOTIDE SEQUENCE [LARGE SCALE GENOMIC DNA]</scope>
</reference>
<protein>
    <submittedName>
        <fullName evidence="1">TBCC domain-containing 1-like</fullName>
    </submittedName>
</protein>
<gene>
    <name evidence="1" type="ORF">OLEA9_D000330</name>
</gene>
<dbReference type="OrthoDB" id="427777at2759"/>
<dbReference type="AlphaFoldDB" id="A0A8S0U128"/>
<feature type="non-terminal residue" evidence="1">
    <location>
        <position position="207"/>
    </location>
</feature>
<dbReference type="InterPro" id="IPR039589">
    <property type="entry name" value="TBCC1"/>
</dbReference>
<organism evidence="1 2">
    <name type="scientific">Olea europaea subsp. europaea</name>
    <dbReference type="NCBI Taxonomy" id="158383"/>
    <lineage>
        <taxon>Eukaryota</taxon>
        <taxon>Viridiplantae</taxon>
        <taxon>Streptophyta</taxon>
        <taxon>Embryophyta</taxon>
        <taxon>Tracheophyta</taxon>
        <taxon>Spermatophyta</taxon>
        <taxon>Magnoliopsida</taxon>
        <taxon>eudicotyledons</taxon>
        <taxon>Gunneridae</taxon>
        <taxon>Pentapetalae</taxon>
        <taxon>asterids</taxon>
        <taxon>lamiids</taxon>
        <taxon>Lamiales</taxon>
        <taxon>Oleaceae</taxon>
        <taxon>Oleeae</taxon>
        <taxon>Olea</taxon>
    </lineage>
</organism>
<evidence type="ECO:0000313" key="2">
    <source>
        <dbReference type="Proteomes" id="UP000594638"/>
    </source>
</evidence>
<proteinExistence type="predicted"/>
<sequence length="207" mass="22714">MIDVNTSPAKTLNSAKGPSFTEGISKSSYVKQASDFKSSSVKAVNCHKSIYILAQLRYVTLYRCSDATIVLEAVSKILIWLGFNGKGIVVAKRLGAQRDKMNLQESNTTFYAGYEVVPGGKGATTSTEGATCRGKANGSALFKYGGGGLGLAYSAKITHPSRNYKEKHGILMIQNMEPRDYKGQIYYISNFTKMCRTWTHTYAQRGF</sequence>
<dbReference type="PANTHER" id="PTHR16052:SF0">
    <property type="entry name" value="TBCC DOMAIN-CONTAINING PROTEIN 1"/>
    <property type="match status" value="1"/>
</dbReference>
<evidence type="ECO:0000313" key="1">
    <source>
        <dbReference type="EMBL" id="CAA3010942.1"/>
    </source>
</evidence>
<accession>A0A8S0U128</accession>
<keyword evidence="2" id="KW-1185">Reference proteome</keyword>
<dbReference type="PANTHER" id="PTHR16052">
    <property type="entry name" value="TBCC DOMAIN-CONTAINING PROTEIN 1"/>
    <property type="match status" value="1"/>
</dbReference>
<comment type="caution">
    <text evidence="1">The sequence shown here is derived from an EMBL/GenBank/DDBJ whole genome shotgun (WGS) entry which is preliminary data.</text>
</comment>
<dbReference type="Proteomes" id="UP000594638">
    <property type="component" value="Unassembled WGS sequence"/>
</dbReference>
<dbReference type="EMBL" id="CACTIH010007354">
    <property type="protein sequence ID" value="CAA3010942.1"/>
    <property type="molecule type" value="Genomic_DNA"/>
</dbReference>
<dbReference type="Gramene" id="OE9D000330T1">
    <property type="protein sequence ID" value="OE9D000330C1"/>
    <property type="gene ID" value="OE9D000330"/>
</dbReference>
<name>A0A8S0U128_OLEEU</name>